<keyword evidence="2" id="KW-0238">DNA-binding</keyword>
<sequence length="344" mass="38788">MTSALLHIENTVCDEVNSFAHSLSAWPQQYDQVVPGHFHGRLQDVQLPSVRLFRETMNLSVAQHTRTPEGKISVLIPISLDGNKTSDQARCVASHGVTLLPYQNDFFFVGPANTDYIVISLDQQQLSTLLTEDDMSELLSAQRSYEVPVNTQRLTELQNQAETLLNQLLKLQSGTDDCHFAFPDSAELMQVEERKAIRRAALEQAIQHQLIDMTLDLFTPAQKSKPAMRPLGNHHHYLVRSCHEYVLSEQGADDSVLDICKALNVPRRTLNYSFERVAGCSPAQYLRAVKLNAARRELLSSDLPIGSVAANYGFYHGGYFGQEYRRLFGETPSDTRSGRRQRRL</sequence>
<dbReference type="PROSITE" id="PS00041">
    <property type="entry name" value="HTH_ARAC_FAMILY_1"/>
    <property type="match status" value="1"/>
</dbReference>
<dbReference type="RefSeq" id="WP_369857661.1">
    <property type="nucleotide sequence ID" value="NZ_JBBKTX010000019.1"/>
</dbReference>
<comment type="caution">
    <text evidence="5">The sequence shown here is derived from an EMBL/GenBank/DDBJ whole genome shotgun (WGS) entry which is preliminary data.</text>
</comment>
<evidence type="ECO:0000256" key="3">
    <source>
        <dbReference type="ARBA" id="ARBA00023163"/>
    </source>
</evidence>
<organism evidence="5 6">
    <name type="scientific">Oceanobacter antarcticus</name>
    <dbReference type="NCBI Taxonomy" id="3133425"/>
    <lineage>
        <taxon>Bacteria</taxon>
        <taxon>Pseudomonadati</taxon>
        <taxon>Pseudomonadota</taxon>
        <taxon>Gammaproteobacteria</taxon>
        <taxon>Oceanospirillales</taxon>
        <taxon>Oceanospirillaceae</taxon>
        <taxon>Oceanobacter</taxon>
    </lineage>
</organism>
<name>A0ABW8NM43_9GAMM</name>
<dbReference type="PROSITE" id="PS01124">
    <property type="entry name" value="HTH_ARAC_FAMILY_2"/>
    <property type="match status" value="1"/>
</dbReference>
<dbReference type="InterPro" id="IPR018062">
    <property type="entry name" value="HTH_AraC-typ_CS"/>
</dbReference>
<dbReference type="Proteomes" id="UP001620597">
    <property type="component" value="Unassembled WGS sequence"/>
</dbReference>
<evidence type="ECO:0000259" key="4">
    <source>
        <dbReference type="PROSITE" id="PS01124"/>
    </source>
</evidence>
<dbReference type="Pfam" id="PF12833">
    <property type="entry name" value="HTH_18"/>
    <property type="match status" value="1"/>
</dbReference>
<gene>
    <name evidence="5" type="ORF">WG929_14895</name>
</gene>
<dbReference type="PANTHER" id="PTHR46796">
    <property type="entry name" value="HTH-TYPE TRANSCRIPTIONAL ACTIVATOR RHAS-RELATED"/>
    <property type="match status" value="1"/>
</dbReference>
<protein>
    <submittedName>
        <fullName evidence="5">Helix-turn-helix domain-containing protein</fullName>
    </submittedName>
</protein>
<evidence type="ECO:0000313" key="6">
    <source>
        <dbReference type="Proteomes" id="UP001620597"/>
    </source>
</evidence>
<dbReference type="EMBL" id="JBBKTX010000019">
    <property type="protein sequence ID" value="MFK4753700.1"/>
    <property type="molecule type" value="Genomic_DNA"/>
</dbReference>
<proteinExistence type="predicted"/>
<keyword evidence="6" id="KW-1185">Reference proteome</keyword>
<dbReference type="InterPro" id="IPR018060">
    <property type="entry name" value="HTH_AraC"/>
</dbReference>
<dbReference type="SUPFAM" id="SSF46689">
    <property type="entry name" value="Homeodomain-like"/>
    <property type="match status" value="1"/>
</dbReference>
<dbReference type="Gene3D" id="1.10.10.60">
    <property type="entry name" value="Homeodomain-like"/>
    <property type="match status" value="1"/>
</dbReference>
<keyword evidence="3" id="KW-0804">Transcription</keyword>
<feature type="domain" description="HTH araC/xylS-type" evidence="4">
    <location>
        <begin position="240"/>
        <end position="338"/>
    </location>
</feature>
<reference evidence="5 6" key="1">
    <citation type="submission" date="2024-03" db="EMBL/GenBank/DDBJ databases">
        <title>High-quality draft genome sequence of Oceanobacter sp. wDCs-4.</title>
        <authorList>
            <person name="Dong C."/>
        </authorList>
    </citation>
    <scope>NUCLEOTIDE SEQUENCE [LARGE SCALE GENOMIC DNA]</scope>
    <source>
        <strain evidence="6">wDCs-4</strain>
    </source>
</reference>
<dbReference type="InterPro" id="IPR050204">
    <property type="entry name" value="AraC_XylS_family_regulators"/>
</dbReference>
<evidence type="ECO:0000256" key="2">
    <source>
        <dbReference type="ARBA" id="ARBA00023125"/>
    </source>
</evidence>
<dbReference type="PANTHER" id="PTHR46796:SF12">
    <property type="entry name" value="HTH-TYPE DNA-BINDING TRANSCRIPTIONAL ACTIVATOR EUTR"/>
    <property type="match status" value="1"/>
</dbReference>
<keyword evidence="1" id="KW-0805">Transcription regulation</keyword>
<dbReference type="SMART" id="SM00342">
    <property type="entry name" value="HTH_ARAC"/>
    <property type="match status" value="1"/>
</dbReference>
<dbReference type="InterPro" id="IPR009057">
    <property type="entry name" value="Homeodomain-like_sf"/>
</dbReference>
<evidence type="ECO:0000256" key="1">
    <source>
        <dbReference type="ARBA" id="ARBA00023015"/>
    </source>
</evidence>
<accession>A0ABW8NM43</accession>
<evidence type="ECO:0000313" key="5">
    <source>
        <dbReference type="EMBL" id="MFK4753700.1"/>
    </source>
</evidence>